<sequence length="378" mass="41749">MKIAFLILLTVLLASQIPNQVQTPSYPGPDSEWGRCWKADPANNDAYASGRAGDDDDSDGSGNLDTHDCGKGFDNSCRTIKYTLCKFAQQITSGQFTVHLEASPFFKEQKLEFIRVGRKFIIDGELGRSLILHNDTVEIQFIHIDGSEVSFTSCQIQQEEIIEASRTGSIIQIDSGILSLYRVDINYKANSSISDIKDYQVIQAVSGTLSLFNVRLFHVNSVSKALIDIKSDVIKADINHLRFQGVQLGGDNSSCLSVDVSKTLQFNISFSNFYDVQTARTVSSNPVRAAPIYIYFGTATQSYEQNKEEIEEEKRINMIQSDKAKNANGFVAIQDIIISNCIGSQTGGILFDGYSKVNDFYIHGATFVTNNATVMTTA</sequence>
<evidence type="ECO:0000313" key="3">
    <source>
        <dbReference type="Proteomes" id="UP000324800"/>
    </source>
</evidence>
<proteinExistence type="predicted"/>
<evidence type="ECO:0000256" key="1">
    <source>
        <dbReference type="SAM" id="SignalP"/>
    </source>
</evidence>
<gene>
    <name evidence="2" type="ORF">EZS28_007163</name>
</gene>
<feature type="chain" id="PRO_5023882224" description="Right handed beta helix domain-containing protein" evidence="1">
    <location>
        <begin position="17"/>
        <end position="378"/>
    </location>
</feature>
<feature type="non-terminal residue" evidence="2">
    <location>
        <position position="378"/>
    </location>
</feature>
<dbReference type="EMBL" id="SNRW01001208">
    <property type="protein sequence ID" value="KAA6397307.1"/>
    <property type="molecule type" value="Genomic_DNA"/>
</dbReference>
<protein>
    <recommendedName>
        <fullName evidence="4">Right handed beta helix domain-containing protein</fullName>
    </recommendedName>
</protein>
<accession>A0A5J4WQ82</accession>
<dbReference type="AlphaFoldDB" id="A0A5J4WQ82"/>
<organism evidence="2 3">
    <name type="scientific">Streblomastix strix</name>
    <dbReference type="NCBI Taxonomy" id="222440"/>
    <lineage>
        <taxon>Eukaryota</taxon>
        <taxon>Metamonada</taxon>
        <taxon>Preaxostyla</taxon>
        <taxon>Oxymonadida</taxon>
        <taxon>Streblomastigidae</taxon>
        <taxon>Streblomastix</taxon>
    </lineage>
</organism>
<dbReference type="Proteomes" id="UP000324800">
    <property type="component" value="Unassembled WGS sequence"/>
</dbReference>
<keyword evidence="1" id="KW-0732">Signal</keyword>
<evidence type="ECO:0008006" key="4">
    <source>
        <dbReference type="Google" id="ProtNLM"/>
    </source>
</evidence>
<reference evidence="2 3" key="1">
    <citation type="submission" date="2019-03" db="EMBL/GenBank/DDBJ databases">
        <title>Single cell metagenomics reveals metabolic interactions within the superorganism composed of flagellate Streblomastix strix and complex community of Bacteroidetes bacteria on its surface.</title>
        <authorList>
            <person name="Treitli S.C."/>
            <person name="Kolisko M."/>
            <person name="Husnik F."/>
            <person name="Keeling P."/>
            <person name="Hampl V."/>
        </authorList>
    </citation>
    <scope>NUCLEOTIDE SEQUENCE [LARGE SCALE GENOMIC DNA]</scope>
    <source>
        <strain evidence="2">ST1C</strain>
    </source>
</reference>
<evidence type="ECO:0000313" key="2">
    <source>
        <dbReference type="EMBL" id="KAA6397307.1"/>
    </source>
</evidence>
<comment type="caution">
    <text evidence="2">The sequence shown here is derived from an EMBL/GenBank/DDBJ whole genome shotgun (WGS) entry which is preliminary data.</text>
</comment>
<feature type="signal peptide" evidence="1">
    <location>
        <begin position="1"/>
        <end position="16"/>
    </location>
</feature>
<name>A0A5J4WQ82_9EUKA</name>